<feature type="compositionally biased region" description="Low complexity" evidence="3">
    <location>
        <begin position="80"/>
        <end position="95"/>
    </location>
</feature>
<evidence type="ECO:0000256" key="1">
    <source>
        <dbReference type="ARBA" id="ARBA00004123"/>
    </source>
</evidence>
<dbReference type="GO" id="GO:0046982">
    <property type="term" value="F:protein heterodimerization activity"/>
    <property type="evidence" value="ECO:0007669"/>
    <property type="project" value="InterPro"/>
</dbReference>
<dbReference type="Pfam" id="PF00808">
    <property type="entry name" value="CBFD_NFYB_HMF"/>
    <property type="match status" value="1"/>
</dbReference>
<dbReference type="GO" id="GO:0005634">
    <property type="term" value="C:nucleus"/>
    <property type="evidence" value="ECO:0007669"/>
    <property type="project" value="UniProtKB-SubCell"/>
</dbReference>
<reference evidence="5" key="1">
    <citation type="submission" date="2020-06" db="EMBL/GenBank/DDBJ databases">
        <authorList>
            <consortium name="Plant Systems Biology data submission"/>
        </authorList>
    </citation>
    <scope>NUCLEOTIDE SEQUENCE</scope>
    <source>
        <strain evidence="5">D6</strain>
    </source>
</reference>
<dbReference type="GO" id="GO:0006355">
    <property type="term" value="P:regulation of DNA-templated transcription"/>
    <property type="evidence" value="ECO:0007669"/>
    <property type="project" value="TreeGrafter"/>
</dbReference>
<sequence>MSDEESETMVASATGTAPEEDDMTNDAVDDDTNVDDDDDEEEEEDDDEEEVSKAPSEDDAKSLEATDDMREAALDSAPDAAETNTTAKETTATSPEPKPTPPPQKKSKKRKGMPAGLGGSRKGRAPAVSGLTIPFRTVKKAMKLDPDIPIVQNEAAIMTTLASELFLKVLANESYTNAKSRGRNTIRYEDVAEARTKKPALSFLETLLP</sequence>
<evidence type="ECO:0000313" key="5">
    <source>
        <dbReference type="EMBL" id="CAB9526575.1"/>
    </source>
</evidence>
<keyword evidence="2" id="KW-0539">Nucleus</keyword>
<organism evidence="5 6">
    <name type="scientific">Seminavis robusta</name>
    <dbReference type="NCBI Taxonomy" id="568900"/>
    <lineage>
        <taxon>Eukaryota</taxon>
        <taxon>Sar</taxon>
        <taxon>Stramenopiles</taxon>
        <taxon>Ochrophyta</taxon>
        <taxon>Bacillariophyta</taxon>
        <taxon>Bacillariophyceae</taxon>
        <taxon>Bacillariophycidae</taxon>
        <taxon>Naviculales</taxon>
        <taxon>Naviculaceae</taxon>
        <taxon>Seminavis</taxon>
    </lineage>
</organism>
<accession>A0A9N8EUF3</accession>
<gene>
    <name evidence="5" type="ORF">SEMRO_1850_G301570.1</name>
</gene>
<dbReference type="PANTHER" id="PTHR10252">
    <property type="entry name" value="HISTONE-LIKE TRANSCRIPTION FACTOR CCAAT-RELATED"/>
    <property type="match status" value="1"/>
</dbReference>
<dbReference type="InterPro" id="IPR050568">
    <property type="entry name" value="Transcr_DNA_Rep_Reg"/>
</dbReference>
<dbReference type="OrthoDB" id="1291358at2759"/>
<dbReference type="Gene3D" id="1.10.20.10">
    <property type="entry name" value="Histone, subunit A"/>
    <property type="match status" value="1"/>
</dbReference>
<comment type="subcellular location">
    <subcellularLocation>
        <location evidence="1">Nucleus</location>
    </subcellularLocation>
</comment>
<evidence type="ECO:0000256" key="2">
    <source>
        <dbReference type="ARBA" id="ARBA00023242"/>
    </source>
</evidence>
<dbReference type="PANTHER" id="PTHR10252:SF54">
    <property type="entry name" value="CHROMATIN ACCESSIBILITY COMPLEX PROTEIN 1"/>
    <property type="match status" value="1"/>
</dbReference>
<evidence type="ECO:0000313" key="6">
    <source>
        <dbReference type="Proteomes" id="UP001153069"/>
    </source>
</evidence>
<keyword evidence="6" id="KW-1185">Reference proteome</keyword>
<dbReference type="CDD" id="cd22929">
    <property type="entry name" value="HFD_POLE4-like"/>
    <property type="match status" value="1"/>
</dbReference>
<dbReference type="EMBL" id="CAICTM010001848">
    <property type="protein sequence ID" value="CAB9526575.1"/>
    <property type="molecule type" value="Genomic_DNA"/>
</dbReference>
<proteinExistence type="predicted"/>
<feature type="compositionally biased region" description="Basic and acidic residues" evidence="3">
    <location>
        <begin position="51"/>
        <end position="73"/>
    </location>
</feature>
<dbReference type="SUPFAM" id="SSF47113">
    <property type="entry name" value="Histone-fold"/>
    <property type="match status" value="1"/>
</dbReference>
<comment type="caution">
    <text evidence="5">The sequence shown here is derived from an EMBL/GenBank/DDBJ whole genome shotgun (WGS) entry which is preliminary data.</text>
</comment>
<protein>
    <submittedName>
        <fullName evidence="5">Accessibility complex protein 1</fullName>
    </submittedName>
</protein>
<name>A0A9N8EUF3_9STRA</name>
<feature type="domain" description="Transcription factor CBF/NF-Y/archaeal histone" evidence="4">
    <location>
        <begin position="132"/>
        <end position="194"/>
    </location>
</feature>
<dbReference type="GO" id="GO:0000976">
    <property type="term" value="F:transcription cis-regulatory region binding"/>
    <property type="evidence" value="ECO:0007669"/>
    <property type="project" value="TreeGrafter"/>
</dbReference>
<feature type="region of interest" description="Disordered" evidence="3">
    <location>
        <begin position="1"/>
        <end position="127"/>
    </location>
</feature>
<dbReference type="Proteomes" id="UP001153069">
    <property type="component" value="Unassembled WGS sequence"/>
</dbReference>
<feature type="compositionally biased region" description="Acidic residues" evidence="3">
    <location>
        <begin position="18"/>
        <end position="50"/>
    </location>
</feature>
<evidence type="ECO:0000256" key="3">
    <source>
        <dbReference type="SAM" id="MobiDB-lite"/>
    </source>
</evidence>
<evidence type="ECO:0000259" key="4">
    <source>
        <dbReference type="Pfam" id="PF00808"/>
    </source>
</evidence>
<dbReference type="InterPro" id="IPR009072">
    <property type="entry name" value="Histone-fold"/>
</dbReference>
<dbReference type="InterPro" id="IPR003958">
    <property type="entry name" value="CBFA_NFYB_domain"/>
</dbReference>
<dbReference type="AlphaFoldDB" id="A0A9N8EUF3"/>